<dbReference type="PANTHER" id="PTHR46680">
    <property type="entry name" value="NF-KAPPA-B INHIBITOR ALPHA"/>
    <property type="match status" value="1"/>
</dbReference>
<evidence type="ECO:0000256" key="3">
    <source>
        <dbReference type="ARBA" id="ARBA00023043"/>
    </source>
</evidence>
<feature type="region of interest" description="Disordered" evidence="5">
    <location>
        <begin position="878"/>
        <end position="989"/>
    </location>
</feature>
<dbReference type="OrthoDB" id="71307at2759"/>
<accession>J7SAV8</accession>
<dbReference type="eggNOG" id="KOG3836">
    <property type="taxonomic scope" value="Eukaryota"/>
</dbReference>
<feature type="compositionally biased region" description="Polar residues" evidence="5">
    <location>
        <begin position="895"/>
        <end position="905"/>
    </location>
</feature>
<keyword evidence="6" id="KW-0812">Transmembrane</keyword>
<sequence length="1150" mass="127736">MDENTEALHFMANSFEDDANGGPDGIVFEKPNEDAQLPGNGDIDMLQFETNIFNQYVLHGGDPHAGVDNVGNVGSFDPNCVLGKEEEPDFFQHFAKTENTPIMDQFSSPPGVGLMTPEGVYSGPPQTLRGVSPANVDDSHALADSTDTRDSQLMENKFQTLVDNTINFGRTDPIVPHFVDPAQYLAIDSGKLPHSMRIRGLPQVTRVENQLQLLIDITPPVNKYMVHLPTDSITRDKFFLSKGIREYPKSFQDQLLFVDAFLLDAKTNMNISVCMKCVKREQRRASRRKSGLSDNMLWCNNDSRRAVIFNNNQITVIHRTDANTKQLELTTRIVCYCRHHKSDDGFRLFFVLKDSDNTVLSHSISDPIMITDKKQHGRNSNAAENVPLLSTGDTTKNSSANVYAFAVNNTTHRDTVSDSTTSSKYFDVGEIPTIDDIPISANALVAPSTAFGPPTSTINNIQGNVRSRIIPSPTSMSEEGSEPFASEYRSNYPPSAGRPTKRTRSSMNLQRPLRHNDFTSARSGTSLNALHNPSDFSNVHITPRNPARVQSTVPSDQITLEEPSIQRVIPSRGPINGGIEITLLGSKFKQGLIVQFGGNIALSTQCWSETTILTYLPPAATAGQVFVTITDPNEPDQSELQQMGVDIGKKAIFTYVDETDRQLIELALQIVGLKMNGKLEDARNIAQRILDDDTKSPSAQEQHNNTTPNGGNQYSKELVTDDEQLIVQVIKSLNKSTSNFSMCDSLGRTLLHLASLKGYFNLASTLVRSGVNIALKDSFGFTPLHFAAISGSFKIIRLLLSCKAGVSLKACNGMTPKELYINNHKLQNNIQDDVLDLFDYYLDERKGRNTGGIGDLPGIRKELSQSSIDSNMLDEKSVTSLNDAEQGTHTKKPEFSNSAFPSPSSIVYMDSSEYEEEAECDFEDNNDMTSSNYEESVISSVRSEGSSEQAEEAERSTLAPNGEPADKSSAEDLATDRQGSDFEESIPNTNETSLWSRMLNRINDDLPKYDDLFPRPVAGETVKPVEETAVGTTATRPLSSDMHTSSEDEEESVQNRFHLFFQNNRQDLQNDKMLLFFWIPLMLVLSTWVLWITFSRNETDVVNKANNFISHYLRLWLGKILLGNQRMRTMFMDGFTNLQTSGILNDLIVS</sequence>
<dbReference type="SUPFAM" id="SSF81296">
    <property type="entry name" value="E set domains"/>
    <property type="match status" value="1"/>
</dbReference>
<dbReference type="Pfam" id="PF25603">
    <property type="entry name" value="SPT23_MGA2_DBD"/>
    <property type="match status" value="1"/>
</dbReference>
<evidence type="ECO:0000259" key="7">
    <source>
        <dbReference type="SMART" id="SM00429"/>
    </source>
</evidence>
<keyword evidence="3 4" id="KW-0040">ANK repeat</keyword>
<gene>
    <name evidence="8" type="primary">KNAG0M02410</name>
    <name evidence="8" type="ordered locus">KNAG_0M02410</name>
</gene>
<feature type="compositionally biased region" description="Basic and acidic residues" evidence="5">
    <location>
        <begin position="964"/>
        <end position="980"/>
    </location>
</feature>
<keyword evidence="1" id="KW-0597">Phosphoprotein</keyword>
<dbReference type="GO" id="GO:2001280">
    <property type="term" value="P:positive regulation of unsaturated fatty acid biosynthetic process"/>
    <property type="evidence" value="ECO:0007669"/>
    <property type="project" value="UniProtKB-ARBA"/>
</dbReference>
<keyword evidence="6" id="KW-1133">Transmembrane helix</keyword>
<feature type="region of interest" description="Disordered" evidence="5">
    <location>
        <begin position="693"/>
        <end position="715"/>
    </location>
</feature>
<keyword evidence="6" id="KW-0472">Membrane</keyword>
<dbReference type="GO" id="GO:0030466">
    <property type="term" value="P:silent mating-type cassette heterochromatin formation"/>
    <property type="evidence" value="ECO:0007669"/>
    <property type="project" value="UniProtKB-ARBA"/>
</dbReference>
<dbReference type="GO" id="GO:0045944">
    <property type="term" value="P:positive regulation of transcription by RNA polymerase II"/>
    <property type="evidence" value="ECO:0007669"/>
    <property type="project" value="UniProtKB-ARBA"/>
</dbReference>
<dbReference type="InterPro" id="IPR013783">
    <property type="entry name" value="Ig-like_fold"/>
</dbReference>
<dbReference type="PROSITE" id="PS50297">
    <property type="entry name" value="ANK_REP_REGION"/>
    <property type="match status" value="2"/>
</dbReference>
<dbReference type="SUPFAM" id="SSF48403">
    <property type="entry name" value="Ankyrin repeat"/>
    <property type="match status" value="1"/>
</dbReference>
<dbReference type="Gene3D" id="1.25.40.20">
    <property type="entry name" value="Ankyrin repeat-containing domain"/>
    <property type="match status" value="1"/>
</dbReference>
<dbReference type="STRING" id="1071383.J7SAV8"/>
<feature type="domain" description="IPT/TIG" evidence="7">
    <location>
        <begin position="562"/>
        <end position="656"/>
    </location>
</feature>
<dbReference type="Pfam" id="PF01833">
    <property type="entry name" value="TIG"/>
    <property type="match status" value="1"/>
</dbReference>
<dbReference type="Proteomes" id="UP000006310">
    <property type="component" value="Chromosome 13"/>
</dbReference>
<dbReference type="InterPro" id="IPR002110">
    <property type="entry name" value="Ankyrin_rpt"/>
</dbReference>
<reference evidence="8 9" key="1">
    <citation type="journal article" date="2011" name="Proc. Natl. Acad. Sci. U.S.A.">
        <title>Evolutionary erosion of yeast sex chromosomes by mating-type switching accidents.</title>
        <authorList>
            <person name="Gordon J.L."/>
            <person name="Armisen D."/>
            <person name="Proux-Wera E."/>
            <person name="Oheigeartaigh S.S."/>
            <person name="Byrne K.P."/>
            <person name="Wolfe K.H."/>
        </authorList>
    </citation>
    <scope>NUCLEOTIDE SEQUENCE [LARGE SCALE GENOMIC DNA]</scope>
    <source>
        <strain evidence="9">ATCC MYA-139 / BCRC 22969 / CBS 8797 / CCRC 22969 / KCTC 17520 / NBRC 10181 / NCYC 3082</strain>
    </source>
</reference>
<evidence type="ECO:0000256" key="4">
    <source>
        <dbReference type="PROSITE-ProRule" id="PRU00023"/>
    </source>
</evidence>
<dbReference type="InterPro" id="IPR002909">
    <property type="entry name" value="IPT_dom"/>
</dbReference>
<dbReference type="PANTHER" id="PTHR46680:SF3">
    <property type="entry name" value="NF-KAPPA-B INHIBITOR CACTUS"/>
    <property type="match status" value="1"/>
</dbReference>
<dbReference type="InterPro" id="IPR057962">
    <property type="entry name" value="SPT23_MGA2_DBD"/>
</dbReference>
<feature type="repeat" description="ANK" evidence="4">
    <location>
        <begin position="779"/>
        <end position="811"/>
    </location>
</feature>
<dbReference type="AlphaFoldDB" id="J7SAV8"/>
<feature type="compositionally biased region" description="Polar residues" evidence="5">
    <location>
        <begin position="518"/>
        <end position="540"/>
    </location>
</feature>
<dbReference type="KEGG" id="kng:KNAG_0M02410"/>
<name>J7SAV8_HUIN7</name>
<dbReference type="GeneID" id="34528874"/>
<dbReference type="Gene3D" id="2.60.40.10">
    <property type="entry name" value="Immunoglobulins"/>
    <property type="match status" value="1"/>
</dbReference>
<feature type="compositionally biased region" description="Polar residues" evidence="5">
    <location>
        <begin position="1030"/>
        <end position="1043"/>
    </location>
</feature>
<dbReference type="InterPro" id="IPR051070">
    <property type="entry name" value="NF-kappa-B_inhibitor"/>
</dbReference>
<evidence type="ECO:0000313" key="9">
    <source>
        <dbReference type="Proteomes" id="UP000006310"/>
    </source>
</evidence>
<dbReference type="Pfam" id="PF12796">
    <property type="entry name" value="Ank_2"/>
    <property type="match status" value="1"/>
</dbReference>
<dbReference type="RefSeq" id="XP_022467338.1">
    <property type="nucleotide sequence ID" value="XM_022611109.1"/>
</dbReference>
<dbReference type="GO" id="GO:0005634">
    <property type="term" value="C:nucleus"/>
    <property type="evidence" value="ECO:0007669"/>
    <property type="project" value="UniProtKB-ARBA"/>
</dbReference>
<feature type="transmembrane region" description="Helical" evidence="6">
    <location>
        <begin position="1073"/>
        <end position="1094"/>
    </location>
</feature>
<feature type="repeat" description="ANK" evidence="4">
    <location>
        <begin position="746"/>
        <end position="778"/>
    </location>
</feature>
<dbReference type="PROSITE" id="PS50088">
    <property type="entry name" value="ANK_REPEAT"/>
    <property type="match status" value="2"/>
</dbReference>
<dbReference type="OMA" id="IPNWQLC"/>
<reference evidence="9" key="2">
    <citation type="submission" date="2012-08" db="EMBL/GenBank/DDBJ databases">
        <title>Genome sequence of Kazachstania naganishii.</title>
        <authorList>
            <person name="Gordon J.L."/>
            <person name="Armisen D."/>
            <person name="Proux-Wera E."/>
            <person name="OhEigeartaigh S.S."/>
            <person name="Byrne K.P."/>
            <person name="Wolfe K.H."/>
        </authorList>
    </citation>
    <scope>NUCLEOTIDE SEQUENCE [LARGE SCALE GENOMIC DNA]</scope>
    <source>
        <strain evidence="9">ATCC MYA-139 / BCRC 22969 / CBS 8797 / CCRC 22969 / KCTC 17520 / NBRC 10181 / NCYC 3082</strain>
    </source>
</reference>
<dbReference type="InterPro" id="IPR036770">
    <property type="entry name" value="Ankyrin_rpt-contain_sf"/>
</dbReference>
<dbReference type="GO" id="GO:0033554">
    <property type="term" value="P:cellular response to stress"/>
    <property type="evidence" value="ECO:0007669"/>
    <property type="project" value="UniProtKB-ARBA"/>
</dbReference>
<proteinExistence type="predicted"/>
<dbReference type="EMBL" id="HE978326">
    <property type="protein sequence ID" value="CCK73094.1"/>
    <property type="molecule type" value="Genomic_DNA"/>
</dbReference>
<feature type="compositionally biased region" description="Polar residues" evidence="5">
    <location>
        <begin position="696"/>
        <end position="715"/>
    </location>
</feature>
<feature type="region of interest" description="Disordered" evidence="5">
    <location>
        <begin position="1024"/>
        <end position="1047"/>
    </location>
</feature>
<organism evidence="8 9">
    <name type="scientific">Huiozyma naganishii (strain ATCC MYA-139 / BCRC 22969 / CBS 8797 / KCTC 17520 / NBRC 10181 / NCYC 3082 / Yp74L-3)</name>
    <name type="common">Yeast</name>
    <name type="synonym">Kazachstania naganishii</name>
    <dbReference type="NCBI Taxonomy" id="1071383"/>
    <lineage>
        <taxon>Eukaryota</taxon>
        <taxon>Fungi</taxon>
        <taxon>Dikarya</taxon>
        <taxon>Ascomycota</taxon>
        <taxon>Saccharomycotina</taxon>
        <taxon>Saccharomycetes</taxon>
        <taxon>Saccharomycetales</taxon>
        <taxon>Saccharomycetaceae</taxon>
        <taxon>Huiozyma</taxon>
    </lineage>
</organism>
<evidence type="ECO:0000256" key="5">
    <source>
        <dbReference type="SAM" id="MobiDB-lite"/>
    </source>
</evidence>
<dbReference type="FunFam" id="2.60.40.10:FF:001880">
    <property type="entry name" value="Mga2p"/>
    <property type="match status" value="1"/>
</dbReference>
<dbReference type="GO" id="GO:0005789">
    <property type="term" value="C:endoplasmic reticulum membrane"/>
    <property type="evidence" value="ECO:0007669"/>
    <property type="project" value="UniProtKB-ARBA"/>
</dbReference>
<dbReference type="CDD" id="cd00102">
    <property type="entry name" value="IPT"/>
    <property type="match status" value="1"/>
</dbReference>
<dbReference type="HOGENOM" id="CLU_004311_0_0_1"/>
<dbReference type="SMART" id="SM00429">
    <property type="entry name" value="IPT"/>
    <property type="match status" value="1"/>
</dbReference>
<evidence type="ECO:0000256" key="2">
    <source>
        <dbReference type="ARBA" id="ARBA00022737"/>
    </source>
</evidence>
<feature type="region of interest" description="Disordered" evidence="5">
    <location>
        <begin position="466"/>
        <end position="541"/>
    </location>
</feature>
<dbReference type="SMART" id="SM00248">
    <property type="entry name" value="ANK"/>
    <property type="match status" value="2"/>
</dbReference>
<keyword evidence="2" id="KW-0677">Repeat</keyword>
<evidence type="ECO:0000256" key="6">
    <source>
        <dbReference type="SAM" id="Phobius"/>
    </source>
</evidence>
<feature type="compositionally biased region" description="Low complexity" evidence="5">
    <location>
        <begin position="934"/>
        <end position="948"/>
    </location>
</feature>
<feature type="compositionally biased region" description="Acidic residues" evidence="5">
    <location>
        <begin position="912"/>
        <end position="926"/>
    </location>
</feature>
<keyword evidence="9" id="KW-1185">Reference proteome</keyword>
<dbReference type="InterPro" id="IPR014756">
    <property type="entry name" value="Ig_E-set"/>
</dbReference>
<evidence type="ECO:0000313" key="8">
    <source>
        <dbReference type="EMBL" id="CCK73094.1"/>
    </source>
</evidence>
<protein>
    <recommendedName>
        <fullName evidence="7">IPT/TIG domain-containing protein</fullName>
    </recommendedName>
</protein>
<evidence type="ECO:0000256" key="1">
    <source>
        <dbReference type="ARBA" id="ARBA00022553"/>
    </source>
</evidence>